<organism evidence="2 3">
    <name type="scientific">Mycena venus</name>
    <dbReference type="NCBI Taxonomy" id="2733690"/>
    <lineage>
        <taxon>Eukaryota</taxon>
        <taxon>Fungi</taxon>
        <taxon>Dikarya</taxon>
        <taxon>Basidiomycota</taxon>
        <taxon>Agaricomycotina</taxon>
        <taxon>Agaricomycetes</taxon>
        <taxon>Agaricomycetidae</taxon>
        <taxon>Agaricales</taxon>
        <taxon>Marasmiineae</taxon>
        <taxon>Mycenaceae</taxon>
        <taxon>Mycena</taxon>
    </lineage>
</organism>
<keyword evidence="1" id="KW-0812">Transmembrane</keyword>
<dbReference type="Proteomes" id="UP000620124">
    <property type="component" value="Unassembled WGS sequence"/>
</dbReference>
<comment type="caution">
    <text evidence="2">The sequence shown here is derived from an EMBL/GenBank/DDBJ whole genome shotgun (WGS) entry which is preliminary data.</text>
</comment>
<keyword evidence="1" id="KW-1133">Transmembrane helix</keyword>
<sequence length="133" mass="14507">MSCFFILGSWESDIPISKATAFNYTPYAAGNFIAPGEIATLPFLLASVRYSYGPHHPRKGLFSKQLPNAWNSRMSVAIQYDNYCARVTGAILGGVGTWVQMGMKSYIAVQIGVVGVGALLHLTFWKQLKAKTG</sequence>
<gene>
    <name evidence="2" type="ORF">MVEN_00941500</name>
</gene>
<evidence type="ECO:0000256" key="1">
    <source>
        <dbReference type="SAM" id="Phobius"/>
    </source>
</evidence>
<keyword evidence="3" id="KW-1185">Reference proteome</keyword>
<dbReference type="AlphaFoldDB" id="A0A8H7D1Y6"/>
<feature type="transmembrane region" description="Helical" evidence="1">
    <location>
        <begin position="83"/>
        <end position="101"/>
    </location>
</feature>
<feature type="transmembrane region" description="Helical" evidence="1">
    <location>
        <begin position="107"/>
        <end position="125"/>
    </location>
</feature>
<evidence type="ECO:0000313" key="3">
    <source>
        <dbReference type="Proteomes" id="UP000620124"/>
    </source>
</evidence>
<dbReference type="OrthoDB" id="3017085at2759"/>
<proteinExistence type="predicted"/>
<reference evidence="2" key="1">
    <citation type="submission" date="2020-05" db="EMBL/GenBank/DDBJ databases">
        <title>Mycena genomes resolve the evolution of fungal bioluminescence.</title>
        <authorList>
            <person name="Tsai I.J."/>
        </authorList>
    </citation>
    <scope>NUCLEOTIDE SEQUENCE</scope>
    <source>
        <strain evidence="2">CCC161011</strain>
    </source>
</reference>
<dbReference type="EMBL" id="JACAZI010000007">
    <property type="protein sequence ID" value="KAF7356111.1"/>
    <property type="molecule type" value="Genomic_DNA"/>
</dbReference>
<protein>
    <submittedName>
        <fullName evidence="2">Uncharacterized protein</fullName>
    </submittedName>
</protein>
<evidence type="ECO:0000313" key="2">
    <source>
        <dbReference type="EMBL" id="KAF7356111.1"/>
    </source>
</evidence>
<keyword evidence="1" id="KW-0472">Membrane</keyword>
<name>A0A8H7D1Y6_9AGAR</name>
<accession>A0A8H7D1Y6</accession>